<evidence type="ECO:0000313" key="4">
    <source>
        <dbReference type="Proteomes" id="UP000078070"/>
    </source>
</evidence>
<dbReference type="OrthoDB" id="9797095at2"/>
<reference evidence="4" key="1">
    <citation type="submission" date="2016-05" db="EMBL/GenBank/DDBJ databases">
        <authorList>
            <person name="Baek K."/>
            <person name="Yang S.-J."/>
        </authorList>
    </citation>
    <scope>NUCLEOTIDE SEQUENCE [LARGE SCALE GENOMIC DNA]</scope>
    <source>
        <strain evidence="4">ST58-10</strain>
    </source>
</reference>
<dbReference type="Proteomes" id="UP000078070">
    <property type="component" value="Chromosome"/>
</dbReference>
<evidence type="ECO:0000259" key="2">
    <source>
        <dbReference type="PROSITE" id="PS50164"/>
    </source>
</evidence>
<protein>
    <submittedName>
        <fullName evidence="3">Endonuclease</fullName>
    </submittedName>
</protein>
<keyword evidence="3" id="KW-0255">Endonuclease</keyword>
<dbReference type="Gene3D" id="3.40.1440.10">
    <property type="entry name" value="GIY-YIG endonuclease"/>
    <property type="match status" value="1"/>
</dbReference>
<dbReference type="STRING" id="1821621.A8C75_15245"/>
<keyword evidence="3" id="KW-0378">Hydrolase</keyword>
<organism evidence="3 4">
    <name type="scientific">Marinobacterium aestuarii</name>
    <dbReference type="NCBI Taxonomy" id="1821621"/>
    <lineage>
        <taxon>Bacteria</taxon>
        <taxon>Pseudomonadati</taxon>
        <taxon>Pseudomonadota</taxon>
        <taxon>Gammaproteobacteria</taxon>
        <taxon>Oceanospirillales</taxon>
        <taxon>Oceanospirillaceae</taxon>
        <taxon>Marinobacterium</taxon>
    </lineage>
</organism>
<comment type="similarity">
    <text evidence="1">Belongs to the UPF0213 family.</text>
</comment>
<dbReference type="InterPro" id="IPR000305">
    <property type="entry name" value="GIY-YIG_endonuc"/>
</dbReference>
<feature type="domain" description="GIY-YIG" evidence="2">
    <location>
        <begin position="10"/>
        <end position="88"/>
    </location>
</feature>
<dbReference type="EMBL" id="CP015839">
    <property type="protein sequence ID" value="ANG63700.1"/>
    <property type="molecule type" value="Genomic_DNA"/>
</dbReference>
<proteinExistence type="inferred from homology"/>
<dbReference type="PANTHER" id="PTHR34477">
    <property type="entry name" value="UPF0213 PROTEIN YHBQ"/>
    <property type="match status" value="1"/>
</dbReference>
<reference evidence="3 4" key="2">
    <citation type="journal article" date="2018" name="Int. J. Syst. Evol. Microbiol.">
        <title>Marinobacterium aestuarii sp. nov., a benzene-degrading marine bacterium isolated from estuary sediment.</title>
        <authorList>
            <person name="Bae S.S."/>
            <person name="Jung J."/>
            <person name="Chung D."/>
            <person name="Baek K."/>
        </authorList>
    </citation>
    <scope>NUCLEOTIDE SEQUENCE [LARGE SCALE GENOMIC DNA]</scope>
    <source>
        <strain evidence="3 4">ST58-10</strain>
    </source>
</reference>
<dbReference type="InterPro" id="IPR035901">
    <property type="entry name" value="GIY-YIG_endonuc_sf"/>
</dbReference>
<dbReference type="InterPro" id="IPR050190">
    <property type="entry name" value="UPF0213_domain"/>
</dbReference>
<dbReference type="PANTHER" id="PTHR34477:SF1">
    <property type="entry name" value="UPF0213 PROTEIN YHBQ"/>
    <property type="match status" value="1"/>
</dbReference>
<sequence length="91" mass="10656">MKGDAVLSESCWFVYILACADGSLYTGVTTDPQRRLREHNGDNRLGARYTRARRPVELLWHEQLEGRAEAQRREWQIKRMARKRKLELIAG</sequence>
<dbReference type="AlphaFoldDB" id="A0A1A9F125"/>
<name>A0A1A9F125_9GAMM</name>
<evidence type="ECO:0000313" key="3">
    <source>
        <dbReference type="EMBL" id="ANG63700.1"/>
    </source>
</evidence>
<gene>
    <name evidence="3" type="ORF">A8C75_15245</name>
</gene>
<accession>A0A1A9F125</accession>
<dbReference type="KEGG" id="mars:A8C75_15245"/>
<dbReference type="CDD" id="cd10456">
    <property type="entry name" value="GIY-YIG_UPF0213"/>
    <property type="match status" value="1"/>
</dbReference>
<dbReference type="PROSITE" id="PS50164">
    <property type="entry name" value="GIY_YIG"/>
    <property type="match status" value="1"/>
</dbReference>
<dbReference type="GO" id="GO:0004519">
    <property type="term" value="F:endonuclease activity"/>
    <property type="evidence" value="ECO:0007669"/>
    <property type="project" value="UniProtKB-KW"/>
</dbReference>
<dbReference type="SUPFAM" id="SSF82771">
    <property type="entry name" value="GIY-YIG endonuclease"/>
    <property type="match status" value="1"/>
</dbReference>
<keyword evidence="4" id="KW-1185">Reference proteome</keyword>
<evidence type="ECO:0000256" key="1">
    <source>
        <dbReference type="ARBA" id="ARBA00007435"/>
    </source>
</evidence>
<keyword evidence="3" id="KW-0540">Nuclease</keyword>
<dbReference type="Pfam" id="PF01541">
    <property type="entry name" value="GIY-YIG"/>
    <property type="match status" value="1"/>
</dbReference>